<proteinExistence type="predicted"/>
<feature type="compositionally biased region" description="Basic and acidic residues" evidence="1">
    <location>
        <begin position="7"/>
        <end position="20"/>
    </location>
</feature>
<dbReference type="AlphaFoldDB" id="A0A9N8VT90"/>
<gene>
    <name evidence="2" type="ORF">RFULGI_LOCUS646</name>
</gene>
<feature type="region of interest" description="Disordered" evidence="1">
    <location>
        <begin position="34"/>
        <end position="82"/>
    </location>
</feature>
<name>A0A9N8VT90_9GLOM</name>
<keyword evidence="3" id="KW-1185">Reference proteome</keyword>
<dbReference type="EMBL" id="CAJVPZ010000294">
    <property type="protein sequence ID" value="CAG8460146.1"/>
    <property type="molecule type" value="Genomic_DNA"/>
</dbReference>
<protein>
    <submittedName>
        <fullName evidence="2">2773_t:CDS:1</fullName>
    </submittedName>
</protein>
<dbReference type="Proteomes" id="UP000789396">
    <property type="component" value="Unassembled WGS sequence"/>
</dbReference>
<evidence type="ECO:0000313" key="3">
    <source>
        <dbReference type="Proteomes" id="UP000789396"/>
    </source>
</evidence>
<sequence>MMTGGESSKEAAIKAPEETPSKMLRQLSRALVQPALDQHLTPLRQRAGTPRRRRVSTPRTPRTPPGFVQKSRTAPDVPGPSNIEVKDIEPDEHNIEIKDIKSEEHNIEIENIEPEEHNIEIEDIEPEEHRHILDNDDDITNIYSDQVTETMEFTGEIKDIELEEHRITNVYSDQVTETMEFTGEIKDIELEEHRNILDNDDNDDIINVYSDQVTETMEFDDVQDQDQEQRCPNPEDHHNFPIR</sequence>
<comment type="caution">
    <text evidence="2">The sequence shown here is derived from an EMBL/GenBank/DDBJ whole genome shotgun (WGS) entry which is preliminary data.</text>
</comment>
<evidence type="ECO:0000256" key="1">
    <source>
        <dbReference type="SAM" id="MobiDB-lite"/>
    </source>
</evidence>
<feature type="region of interest" description="Disordered" evidence="1">
    <location>
        <begin position="223"/>
        <end position="243"/>
    </location>
</feature>
<feature type="compositionally biased region" description="Basic and acidic residues" evidence="1">
    <location>
        <begin position="227"/>
        <end position="243"/>
    </location>
</feature>
<reference evidence="2" key="1">
    <citation type="submission" date="2021-06" db="EMBL/GenBank/DDBJ databases">
        <authorList>
            <person name="Kallberg Y."/>
            <person name="Tangrot J."/>
            <person name="Rosling A."/>
        </authorList>
    </citation>
    <scope>NUCLEOTIDE SEQUENCE</scope>
    <source>
        <strain evidence="2">IN212</strain>
    </source>
</reference>
<feature type="region of interest" description="Disordered" evidence="1">
    <location>
        <begin position="1"/>
        <end position="22"/>
    </location>
</feature>
<accession>A0A9N8VT90</accession>
<organism evidence="2 3">
    <name type="scientific">Racocetra fulgida</name>
    <dbReference type="NCBI Taxonomy" id="60492"/>
    <lineage>
        <taxon>Eukaryota</taxon>
        <taxon>Fungi</taxon>
        <taxon>Fungi incertae sedis</taxon>
        <taxon>Mucoromycota</taxon>
        <taxon>Glomeromycotina</taxon>
        <taxon>Glomeromycetes</taxon>
        <taxon>Diversisporales</taxon>
        <taxon>Gigasporaceae</taxon>
        <taxon>Racocetra</taxon>
    </lineage>
</organism>
<dbReference type="OrthoDB" id="10575289at2759"/>
<evidence type="ECO:0000313" key="2">
    <source>
        <dbReference type="EMBL" id="CAG8460146.1"/>
    </source>
</evidence>